<feature type="compositionally biased region" description="Polar residues" evidence="1">
    <location>
        <begin position="166"/>
        <end position="184"/>
    </location>
</feature>
<evidence type="ECO:0000313" key="3">
    <source>
        <dbReference type="Proteomes" id="UP000716446"/>
    </source>
</evidence>
<protein>
    <submittedName>
        <fullName evidence="2">Uncharacterized protein</fullName>
    </submittedName>
</protein>
<dbReference type="AlphaFoldDB" id="A0A9N8P5V4"/>
<keyword evidence="3" id="KW-1185">Reference proteome</keyword>
<sequence>MFAKAFHRATHSGSVEAWAFHDDGFSEATKDKVFIYQTSAQDIKAIPLHTLVICGICDENRTATEIHRQLIDIEILSRETDHLNAASINGAAMARKIVLITRHKLSLLVNFLFWWEEEMVRWENLEARKESYAQQLEEAHPEESAEERVGKVDDAVRIIEGMQRELPSQRQQSKETSLNTTGGSRRQWELMEMERRVAEREGSSEEAIEDEGGLPVYTHV</sequence>
<proteinExistence type="predicted"/>
<comment type="caution">
    <text evidence="2">The sequence shown here is derived from an EMBL/GenBank/DDBJ whole genome shotgun (WGS) entry which is preliminary data.</text>
</comment>
<evidence type="ECO:0000313" key="2">
    <source>
        <dbReference type="EMBL" id="CAD0082973.1"/>
    </source>
</evidence>
<reference evidence="2" key="1">
    <citation type="submission" date="2020-06" db="EMBL/GenBank/DDBJ databases">
        <authorList>
            <person name="Onetto C."/>
        </authorList>
    </citation>
    <scope>NUCLEOTIDE SEQUENCE</scope>
</reference>
<dbReference type="Proteomes" id="UP000716446">
    <property type="component" value="Unassembled WGS sequence"/>
</dbReference>
<name>A0A9N8P5V4_9PEZI</name>
<accession>A0A9N8P5V4</accession>
<dbReference type="EMBL" id="CAIJEN010000002">
    <property type="protein sequence ID" value="CAD0082973.1"/>
    <property type="molecule type" value="Genomic_DNA"/>
</dbReference>
<evidence type="ECO:0000256" key="1">
    <source>
        <dbReference type="SAM" id="MobiDB-lite"/>
    </source>
</evidence>
<organism evidence="2 3">
    <name type="scientific">Aureobasidium vineae</name>
    <dbReference type="NCBI Taxonomy" id="2773715"/>
    <lineage>
        <taxon>Eukaryota</taxon>
        <taxon>Fungi</taxon>
        <taxon>Dikarya</taxon>
        <taxon>Ascomycota</taxon>
        <taxon>Pezizomycotina</taxon>
        <taxon>Dothideomycetes</taxon>
        <taxon>Dothideomycetidae</taxon>
        <taxon>Dothideales</taxon>
        <taxon>Saccotheciaceae</taxon>
        <taxon>Aureobasidium</taxon>
    </lineage>
</organism>
<gene>
    <name evidence="2" type="ORF">AWRI4619_LOCUS1540</name>
</gene>
<feature type="region of interest" description="Disordered" evidence="1">
    <location>
        <begin position="163"/>
        <end position="220"/>
    </location>
</feature>
<feature type="compositionally biased region" description="Basic and acidic residues" evidence="1">
    <location>
        <begin position="186"/>
        <end position="203"/>
    </location>
</feature>